<proteinExistence type="predicted"/>
<accession>A0A3L0W1M7</accession>
<evidence type="ECO:0000313" key="1">
    <source>
        <dbReference type="EMBL" id="MHO05404.1"/>
    </source>
</evidence>
<dbReference type="SUPFAM" id="SSF53850">
    <property type="entry name" value="Periplasmic binding protein-like II"/>
    <property type="match status" value="1"/>
</dbReference>
<gene>
    <name evidence="1" type="ORF">D9F05_13620</name>
</gene>
<comment type="caution">
    <text evidence="1">The sequence shown here is derived from an EMBL/GenBank/DDBJ whole genome shotgun (WGS) entry which is preliminary data.</text>
</comment>
<sequence length="265" mass="29678">MLQRPSFCLFFSAMLLLLHVSLVMGAPTKGTITLVSSLDTKESMYGRWLKLIYQDAFARLGYDFIYAGYPGGRAPHMAESGEVDGEIHRATEYQLQTRHLLKVPESHFTLSYEAYAAIPGIQLKGWSSLLGTSYRVEYRRGAKLPELALSRVVAPAQLFDISTVDQGMGKLLKGRSDLYIEQTMVARQAIAALITRSEAGTRIYSAGIMDTLDSYVYLHEKHKTLVAQLALVIRQMKQEGAIARYQQQALQESTPWQPAWPLSGR</sequence>
<dbReference type="AlphaFoldDB" id="A0A3L0W1M7"/>
<protein>
    <recommendedName>
        <fullName evidence="2">Solute-binding protein family 3/N-terminal domain-containing protein</fullName>
    </recommendedName>
</protein>
<evidence type="ECO:0008006" key="2">
    <source>
        <dbReference type="Google" id="ProtNLM"/>
    </source>
</evidence>
<name>A0A3L0W1M7_ECOLX</name>
<reference evidence="1" key="1">
    <citation type="submission" date="2018-10" db="EMBL/GenBank/DDBJ databases">
        <authorList>
            <consortium name="NARMS: The National Antimicrobial Resistance Monitoring System"/>
        </authorList>
    </citation>
    <scope>NUCLEOTIDE SEQUENCE [LARGE SCALE GENOMIC DNA]</scope>
    <source>
        <strain evidence="1">CVM N17EC0388</strain>
    </source>
</reference>
<organism evidence="1">
    <name type="scientific">Escherichia coli</name>
    <dbReference type="NCBI Taxonomy" id="562"/>
    <lineage>
        <taxon>Bacteria</taxon>
        <taxon>Pseudomonadati</taxon>
        <taxon>Pseudomonadota</taxon>
        <taxon>Gammaproteobacteria</taxon>
        <taxon>Enterobacterales</taxon>
        <taxon>Enterobacteriaceae</taxon>
        <taxon>Escherichia</taxon>
    </lineage>
</organism>
<dbReference type="EMBL" id="RNRV01000023">
    <property type="protein sequence ID" value="MHO05404.1"/>
    <property type="molecule type" value="Genomic_DNA"/>
</dbReference>